<keyword evidence="2" id="KW-0732">Signal</keyword>
<evidence type="ECO:0000313" key="3">
    <source>
        <dbReference type="EMBL" id="KAK0386809.1"/>
    </source>
</evidence>
<reference evidence="3" key="1">
    <citation type="submission" date="2022-10" db="EMBL/GenBank/DDBJ databases">
        <title>Determination and structural analysis of whole genome sequence of Sarocladium strictum F4-1.</title>
        <authorList>
            <person name="Hu L."/>
            <person name="Jiang Y."/>
        </authorList>
    </citation>
    <scope>NUCLEOTIDE SEQUENCE</scope>
    <source>
        <strain evidence="3">F4-1</strain>
    </source>
</reference>
<accession>A0AA39L7K8</accession>
<feature type="signal peptide" evidence="2">
    <location>
        <begin position="1"/>
        <end position="21"/>
    </location>
</feature>
<name>A0AA39L7K8_SARSR</name>
<gene>
    <name evidence="3" type="ORF">NLU13_6645</name>
</gene>
<feature type="region of interest" description="Disordered" evidence="1">
    <location>
        <begin position="32"/>
        <end position="139"/>
    </location>
</feature>
<evidence type="ECO:0000313" key="4">
    <source>
        <dbReference type="Proteomes" id="UP001175261"/>
    </source>
</evidence>
<organism evidence="3 4">
    <name type="scientific">Sarocladium strictum</name>
    <name type="common">Black bundle disease fungus</name>
    <name type="synonym">Acremonium strictum</name>
    <dbReference type="NCBI Taxonomy" id="5046"/>
    <lineage>
        <taxon>Eukaryota</taxon>
        <taxon>Fungi</taxon>
        <taxon>Dikarya</taxon>
        <taxon>Ascomycota</taxon>
        <taxon>Pezizomycotina</taxon>
        <taxon>Sordariomycetes</taxon>
        <taxon>Hypocreomycetidae</taxon>
        <taxon>Hypocreales</taxon>
        <taxon>Sarocladiaceae</taxon>
        <taxon>Sarocladium</taxon>
    </lineage>
</organism>
<dbReference type="PANTHER" id="PTHR34587">
    <property type="entry name" value="VWFA DOMAIN-CONTAINING PROTEIN"/>
    <property type="match status" value="1"/>
</dbReference>
<evidence type="ECO:0000256" key="1">
    <source>
        <dbReference type="SAM" id="MobiDB-lite"/>
    </source>
</evidence>
<protein>
    <recommendedName>
        <fullName evidence="5">Ribosomal protein s17</fullName>
    </recommendedName>
</protein>
<feature type="compositionally biased region" description="Low complexity" evidence="1">
    <location>
        <begin position="44"/>
        <end position="53"/>
    </location>
</feature>
<keyword evidence="4" id="KW-1185">Reference proteome</keyword>
<dbReference type="EMBL" id="JAPDFR010000005">
    <property type="protein sequence ID" value="KAK0386809.1"/>
    <property type="molecule type" value="Genomic_DNA"/>
</dbReference>
<feature type="compositionally biased region" description="Polar residues" evidence="1">
    <location>
        <begin position="111"/>
        <end position="134"/>
    </location>
</feature>
<comment type="caution">
    <text evidence="3">The sequence shown here is derived from an EMBL/GenBank/DDBJ whole genome shotgun (WGS) entry which is preliminary data.</text>
</comment>
<dbReference type="InterPro" id="IPR053216">
    <property type="entry name" value="Appressorial_penetr-assoc"/>
</dbReference>
<dbReference type="AlphaFoldDB" id="A0AA39L7K8"/>
<dbReference type="PANTHER" id="PTHR34587:SF2">
    <property type="entry name" value="G-PROTEIN COUPLED RECEPTORS FAMILY 1 PROFILE DOMAIN-CONTAINING PROTEIN"/>
    <property type="match status" value="1"/>
</dbReference>
<feature type="chain" id="PRO_5041428700" description="Ribosomal protein s17" evidence="2">
    <location>
        <begin position="22"/>
        <end position="313"/>
    </location>
</feature>
<evidence type="ECO:0000256" key="2">
    <source>
        <dbReference type="SAM" id="SignalP"/>
    </source>
</evidence>
<evidence type="ECO:0008006" key="5">
    <source>
        <dbReference type="Google" id="ProtNLM"/>
    </source>
</evidence>
<feature type="compositionally biased region" description="Basic and acidic residues" evidence="1">
    <location>
        <begin position="32"/>
        <end position="43"/>
    </location>
</feature>
<proteinExistence type="predicted"/>
<sequence>MQIKNALIALLGLAVAADAVAVVNRTPFERTLARRQNGGDRSNKGGNNDNNRGNIDKNKNNGGNGGNEGGNNNNKNNNNNNGNAQDGAQLKPDNIQAASNSDGQPDRDAGQSPSKTDANNFINLCSGSENTNGEQKLEGSCNGIPMGQIPSTGNMVSTIIVNPKDGDTIQANQDMTIEVKINNIAAGTFTNPANTYYAAPQGLDGRGNIIGHCHVTVQDTGADTNPTEPLDATQFAFFKGINTPPNGQGLLTAAVDGGLPEGNYRLCTITAAANHQPVLMPVAQRGGQDDCVRFQVRGNNGGKSGGNGDNGGK</sequence>
<dbReference type="Proteomes" id="UP001175261">
    <property type="component" value="Unassembled WGS sequence"/>
</dbReference>
<feature type="compositionally biased region" description="Low complexity" evidence="1">
    <location>
        <begin position="70"/>
        <end position="83"/>
    </location>
</feature>